<evidence type="ECO:0000256" key="5">
    <source>
        <dbReference type="SAM" id="Phobius"/>
    </source>
</evidence>
<keyword evidence="7" id="KW-1185">Reference proteome</keyword>
<organism evidence="6 7">
    <name type="scientific">Paramormyrops kingsleyae</name>
    <dbReference type="NCBI Taxonomy" id="1676925"/>
    <lineage>
        <taxon>Eukaryota</taxon>
        <taxon>Metazoa</taxon>
        <taxon>Chordata</taxon>
        <taxon>Craniata</taxon>
        <taxon>Vertebrata</taxon>
        <taxon>Euteleostomi</taxon>
        <taxon>Actinopterygii</taxon>
        <taxon>Neopterygii</taxon>
        <taxon>Teleostei</taxon>
        <taxon>Osteoglossocephala</taxon>
        <taxon>Osteoglossomorpha</taxon>
        <taxon>Osteoglossiformes</taxon>
        <taxon>Mormyridae</taxon>
        <taxon>Paramormyrops</taxon>
    </lineage>
</organism>
<dbReference type="GO" id="GO:0016020">
    <property type="term" value="C:membrane"/>
    <property type="evidence" value="ECO:0007669"/>
    <property type="project" value="UniProtKB-SubCell"/>
</dbReference>
<feature type="transmembrane region" description="Helical" evidence="5">
    <location>
        <begin position="204"/>
        <end position="225"/>
    </location>
</feature>
<feature type="transmembrane region" description="Helical" evidence="5">
    <location>
        <begin position="237"/>
        <end position="257"/>
    </location>
</feature>
<sequence length="341" mass="35983">MDVTVSRNLSVTVTDHSADKLRERQQKLRDRLQKVESKVLGVSQVMLGVMVISYSLPLHLTEYTEVMTFGVPWWSAIVFIVAGAVAIETGKLASMNSLRVCLLVTLVAVLTSTLALIFYSIDLHNNQDTDCAINSSAAPCGPQHYAKVGSFPVSVPSLHHVCNASALCLRHVCTASALYVCTSSALCCAISTSSCSSLSLHNMSALHCAVSVLAALSALCLHMSLSCFAVSLDNASALHCVVSVLSALSAWCLGMSSSTSYSSLSLDNMSVLLCAVSVLSALSALCLCMSFSCFVVSLDNASVLHCVVSVLLLLLLLLLFSLSGKCQLLFPAGPHTVLLSA</sequence>
<evidence type="ECO:0000256" key="3">
    <source>
        <dbReference type="ARBA" id="ARBA00022989"/>
    </source>
</evidence>
<feature type="transmembrane region" description="Helical" evidence="5">
    <location>
        <begin position="269"/>
        <end position="296"/>
    </location>
</feature>
<dbReference type="InterPro" id="IPR007237">
    <property type="entry name" value="CD20-like"/>
</dbReference>
<feature type="transmembrane region" description="Helical" evidence="5">
    <location>
        <begin position="71"/>
        <end position="88"/>
    </location>
</feature>
<evidence type="ECO:0000256" key="2">
    <source>
        <dbReference type="ARBA" id="ARBA00022692"/>
    </source>
</evidence>
<dbReference type="Proteomes" id="UP000261540">
    <property type="component" value="Unplaced"/>
</dbReference>
<evidence type="ECO:0008006" key="8">
    <source>
        <dbReference type="Google" id="ProtNLM"/>
    </source>
</evidence>
<reference evidence="6" key="1">
    <citation type="submission" date="2025-08" db="UniProtKB">
        <authorList>
            <consortium name="Ensembl"/>
        </authorList>
    </citation>
    <scope>IDENTIFICATION</scope>
</reference>
<comment type="subcellular location">
    <subcellularLocation>
        <location evidence="1">Membrane</location>
        <topology evidence="1">Multi-pass membrane protein</topology>
    </subcellularLocation>
</comment>
<name>A0A3B3T0M3_9TELE</name>
<protein>
    <recommendedName>
        <fullName evidence="8">Transmembrane protein 176</fullName>
    </recommendedName>
</protein>
<dbReference type="AlphaFoldDB" id="A0A3B3T0M3"/>
<proteinExistence type="predicted"/>
<feature type="transmembrane region" description="Helical" evidence="5">
    <location>
        <begin position="39"/>
        <end position="59"/>
    </location>
</feature>
<dbReference type="GeneTree" id="ENSGT00510000052942"/>
<evidence type="ECO:0000313" key="7">
    <source>
        <dbReference type="Proteomes" id="UP000261540"/>
    </source>
</evidence>
<feature type="transmembrane region" description="Helical" evidence="5">
    <location>
        <begin position="100"/>
        <end position="121"/>
    </location>
</feature>
<keyword evidence="4 5" id="KW-0472">Membrane</keyword>
<evidence type="ECO:0000256" key="4">
    <source>
        <dbReference type="ARBA" id="ARBA00023136"/>
    </source>
</evidence>
<evidence type="ECO:0000313" key="6">
    <source>
        <dbReference type="Ensembl" id="ENSPKIP00000036434.1"/>
    </source>
</evidence>
<dbReference type="Ensembl" id="ENSPKIT00000017381.1">
    <property type="protein sequence ID" value="ENSPKIP00000036434.1"/>
    <property type="gene ID" value="ENSPKIG00000015015.1"/>
</dbReference>
<keyword evidence="2 5" id="KW-0812">Transmembrane</keyword>
<dbReference type="Pfam" id="PF04103">
    <property type="entry name" value="CD20"/>
    <property type="match status" value="1"/>
</dbReference>
<keyword evidence="3 5" id="KW-1133">Transmembrane helix</keyword>
<feature type="transmembrane region" description="Helical" evidence="5">
    <location>
        <begin position="303"/>
        <end position="322"/>
    </location>
</feature>
<dbReference type="STRING" id="1676925.ENSPKIP00000036434"/>
<evidence type="ECO:0000256" key="1">
    <source>
        <dbReference type="ARBA" id="ARBA00004141"/>
    </source>
</evidence>
<reference evidence="6" key="2">
    <citation type="submission" date="2025-09" db="UniProtKB">
        <authorList>
            <consortium name="Ensembl"/>
        </authorList>
    </citation>
    <scope>IDENTIFICATION</scope>
</reference>
<accession>A0A3B3T0M3</accession>